<reference evidence="4 5" key="1">
    <citation type="submission" date="2022-04" db="EMBL/GenBank/DDBJ databases">
        <title>Diverse halophilic archaea isolated from saline environments.</title>
        <authorList>
            <person name="Cui H.-L."/>
        </authorList>
    </citation>
    <scope>NUCLEOTIDE SEQUENCE [LARGE SCALE GENOMIC DNA]</scope>
    <source>
        <strain evidence="4 5">XZYJT49</strain>
        <plasmid evidence="4 5">unnamed1</plasmid>
    </source>
</reference>
<dbReference type="GO" id="GO:0016757">
    <property type="term" value="F:glycosyltransferase activity"/>
    <property type="evidence" value="ECO:0007669"/>
    <property type="project" value="InterPro"/>
</dbReference>
<organism evidence="4 5">
    <name type="scientific">Halorussus limi</name>
    <dbReference type="NCBI Taxonomy" id="2938695"/>
    <lineage>
        <taxon>Archaea</taxon>
        <taxon>Methanobacteriati</taxon>
        <taxon>Methanobacteriota</taxon>
        <taxon>Stenosarchaea group</taxon>
        <taxon>Halobacteria</taxon>
        <taxon>Halobacteriales</taxon>
        <taxon>Haladaptataceae</taxon>
        <taxon>Halorussus</taxon>
    </lineage>
</organism>
<dbReference type="InterPro" id="IPR050194">
    <property type="entry name" value="Glycosyltransferase_grp1"/>
</dbReference>
<dbReference type="CDD" id="cd03801">
    <property type="entry name" value="GT4_PimA-like"/>
    <property type="match status" value="1"/>
</dbReference>
<sequence>MSSDIHPEVPGGLGLHVHSLSEKQAEMGHDVTVLTSDHGDRSLPRTEVRDGYALKRHREVARPVDNSIVPGVAKSLWDLADEYDVVHAHSHLFFSSNVAAAMAALTDVPLVVTNHGLFSQSANQTVQEAYLYTVGRKTFDAAERVFCYSETDRDRLQSYGVETPVSVVRNGIDCTRFRPVEASQSDEGREESERGGDGDTLLFVGRLKPGKGVRVLLRAMAELGEEFPDATLRIVGDGPLRESLEEYAAECGVADRVTFTGWLSQDRLPEEYGEATVFVLPSLNEGFPRTVLEALACETPVVTTDLPQLESVLDGVGLTVPPKSPDLLASAVGELLADDERRERMAAEGRSLVAERYSWDRTVEETTATYYDVLGVEPPRDARTLPEGSVQHR</sequence>
<dbReference type="InterPro" id="IPR001296">
    <property type="entry name" value="Glyco_trans_1"/>
</dbReference>
<evidence type="ECO:0000259" key="3">
    <source>
        <dbReference type="Pfam" id="PF13439"/>
    </source>
</evidence>
<evidence type="ECO:0000313" key="4">
    <source>
        <dbReference type="EMBL" id="UPV76666.1"/>
    </source>
</evidence>
<dbReference type="Proteomes" id="UP000830729">
    <property type="component" value="Plasmid unnamed1"/>
</dbReference>
<name>A0A8U0I181_9EURY</name>
<dbReference type="RefSeq" id="WP_248652699.1">
    <property type="nucleotide sequence ID" value="NZ_CP096660.1"/>
</dbReference>
<dbReference type="Pfam" id="PF13439">
    <property type="entry name" value="Glyco_transf_4"/>
    <property type="match status" value="1"/>
</dbReference>
<feature type="domain" description="Glycosyltransferase subfamily 4-like N-terminal" evidence="3">
    <location>
        <begin position="10"/>
        <end position="176"/>
    </location>
</feature>
<proteinExistence type="predicted"/>
<accession>A0A8U0I181</accession>
<dbReference type="SUPFAM" id="SSF53756">
    <property type="entry name" value="UDP-Glycosyltransferase/glycogen phosphorylase"/>
    <property type="match status" value="1"/>
</dbReference>
<dbReference type="Gene3D" id="3.40.50.2000">
    <property type="entry name" value="Glycogen Phosphorylase B"/>
    <property type="match status" value="2"/>
</dbReference>
<geneLocation type="plasmid" evidence="4 5">
    <name>unnamed1</name>
</geneLocation>
<dbReference type="Pfam" id="PF00534">
    <property type="entry name" value="Glycos_transf_1"/>
    <property type="match status" value="1"/>
</dbReference>
<keyword evidence="5" id="KW-1185">Reference proteome</keyword>
<keyword evidence="4" id="KW-0614">Plasmid</keyword>
<gene>
    <name evidence="4" type="ORF">M0R89_19230</name>
</gene>
<evidence type="ECO:0000313" key="5">
    <source>
        <dbReference type="Proteomes" id="UP000830729"/>
    </source>
</evidence>
<feature type="region of interest" description="Disordered" evidence="1">
    <location>
        <begin position="179"/>
        <end position="198"/>
    </location>
</feature>
<dbReference type="GeneID" id="72187379"/>
<dbReference type="InterPro" id="IPR028098">
    <property type="entry name" value="Glyco_trans_4-like_N"/>
</dbReference>
<evidence type="ECO:0000259" key="2">
    <source>
        <dbReference type="Pfam" id="PF00534"/>
    </source>
</evidence>
<dbReference type="KEGG" id="halx:M0R89_19230"/>
<feature type="domain" description="Glycosyl transferase family 1" evidence="2">
    <location>
        <begin position="186"/>
        <end position="350"/>
    </location>
</feature>
<dbReference type="PANTHER" id="PTHR45947">
    <property type="entry name" value="SULFOQUINOVOSYL TRANSFERASE SQD2"/>
    <property type="match status" value="1"/>
</dbReference>
<dbReference type="EMBL" id="CP096660">
    <property type="protein sequence ID" value="UPV76666.1"/>
    <property type="molecule type" value="Genomic_DNA"/>
</dbReference>
<evidence type="ECO:0000256" key="1">
    <source>
        <dbReference type="SAM" id="MobiDB-lite"/>
    </source>
</evidence>
<protein>
    <submittedName>
        <fullName evidence="4">Glycosyltransferase family 4 protein</fullName>
    </submittedName>
</protein>
<dbReference type="AlphaFoldDB" id="A0A8U0I181"/>
<dbReference type="PANTHER" id="PTHR45947:SF3">
    <property type="entry name" value="SULFOQUINOVOSYL TRANSFERASE SQD2"/>
    <property type="match status" value="1"/>
</dbReference>